<dbReference type="SUPFAM" id="SSF56219">
    <property type="entry name" value="DNase I-like"/>
    <property type="match status" value="1"/>
</dbReference>
<accession>A0AAD4FGS0</accession>
<proteinExistence type="predicted"/>
<evidence type="ECO:0000313" key="2">
    <source>
        <dbReference type="Proteomes" id="UP001199106"/>
    </source>
</evidence>
<dbReference type="AlphaFoldDB" id="A0AAD4FGS0"/>
<gene>
    <name evidence="1" type="ORF">G6011_06581</name>
</gene>
<keyword evidence="2" id="KW-1185">Reference proteome</keyword>
<comment type="caution">
    <text evidence="1">The sequence shown here is derived from an EMBL/GenBank/DDBJ whole genome shotgun (WGS) entry which is preliminary data.</text>
</comment>
<dbReference type="Proteomes" id="UP001199106">
    <property type="component" value="Unassembled WGS sequence"/>
</dbReference>
<evidence type="ECO:0000313" key="1">
    <source>
        <dbReference type="EMBL" id="KAG9189713.1"/>
    </source>
</evidence>
<dbReference type="Gene3D" id="3.60.10.10">
    <property type="entry name" value="Endonuclease/exonuclease/phosphatase"/>
    <property type="match status" value="1"/>
</dbReference>
<organism evidence="1 2">
    <name type="scientific">Alternaria panax</name>
    <dbReference type="NCBI Taxonomy" id="48097"/>
    <lineage>
        <taxon>Eukaryota</taxon>
        <taxon>Fungi</taxon>
        <taxon>Dikarya</taxon>
        <taxon>Ascomycota</taxon>
        <taxon>Pezizomycotina</taxon>
        <taxon>Dothideomycetes</taxon>
        <taxon>Pleosporomycetidae</taxon>
        <taxon>Pleosporales</taxon>
        <taxon>Pleosporineae</taxon>
        <taxon>Pleosporaceae</taxon>
        <taxon>Alternaria</taxon>
        <taxon>Alternaria sect. Panax</taxon>
    </lineage>
</organism>
<sequence length="367" mass="42703">MAFRKRLNIVQMNMEKSSYKHENIMKSLYNGGVYRADIVAVQEPMRETRTTPMQDYTLMHHEGDPDCYLWTYKREATDHTLHEKLMGCLRVETDLDPPLYIFNVYNWDCTTNGPRKMMLDMGCLRQRVPDDAIYMVIGDFDLCHVDWGAPVMYKKCDPTGKVLARNFRGQCRTPKGMTTWRKGLKRSTIDLNFSSPEIVQPTISDKTGCDEYLRVLRKVLHEALAHVPDAEPRSTKRTTRNAPVETTLAQACDSTREAWLHADNKMQDQRHRLAHLIPNFELEMDDDEPKPRTSDGNQYGLLDDDDFDELMRCYGIDKLEERDQNGGISNDDFENSFEGTDMDEYPFLNSFRASDKFHPRKAEWSNL</sequence>
<reference evidence="1" key="1">
    <citation type="submission" date="2021-07" db="EMBL/GenBank/DDBJ databases">
        <title>Genome Resource of American Ginseng Black Spot Pathogen Alternaria panax.</title>
        <authorList>
            <person name="Qiu C."/>
            <person name="Wang W."/>
            <person name="Liu Z."/>
        </authorList>
    </citation>
    <scope>NUCLEOTIDE SEQUENCE</scope>
    <source>
        <strain evidence="1">BNCC115425</strain>
    </source>
</reference>
<protein>
    <submittedName>
        <fullName evidence="1">Uncharacterized protein</fullName>
    </submittedName>
</protein>
<name>A0AAD4FGS0_9PLEO</name>
<dbReference type="EMBL" id="JAANER010000005">
    <property type="protein sequence ID" value="KAG9189713.1"/>
    <property type="molecule type" value="Genomic_DNA"/>
</dbReference>
<dbReference type="InterPro" id="IPR036691">
    <property type="entry name" value="Endo/exonu/phosph_ase_sf"/>
</dbReference>